<comment type="caution">
    <text evidence="1">The sequence shown here is derived from an EMBL/GenBank/DDBJ whole genome shotgun (WGS) entry which is preliminary data.</text>
</comment>
<proteinExistence type="predicted"/>
<evidence type="ECO:0000313" key="1">
    <source>
        <dbReference type="EMBL" id="GME86147.1"/>
    </source>
</evidence>
<dbReference type="EMBL" id="BSXS01006761">
    <property type="protein sequence ID" value="GME86147.1"/>
    <property type="molecule type" value="Genomic_DNA"/>
</dbReference>
<organism evidence="1 2">
    <name type="scientific">Ambrosiozyma monospora</name>
    <name type="common">Yeast</name>
    <name type="synonym">Endomycopsis monosporus</name>
    <dbReference type="NCBI Taxonomy" id="43982"/>
    <lineage>
        <taxon>Eukaryota</taxon>
        <taxon>Fungi</taxon>
        <taxon>Dikarya</taxon>
        <taxon>Ascomycota</taxon>
        <taxon>Saccharomycotina</taxon>
        <taxon>Pichiomycetes</taxon>
        <taxon>Pichiales</taxon>
        <taxon>Pichiaceae</taxon>
        <taxon>Ambrosiozyma</taxon>
    </lineage>
</organism>
<evidence type="ECO:0000313" key="2">
    <source>
        <dbReference type="Proteomes" id="UP001165064"/>
    </source>
</evidence>
<gene>
    <name evidence="1" type="ORF">Amon02_000788000</name>
</gene>
<reference evidence="1" key="1">
    <citation type="submission" date="2023-04" db="EMBL/GenBank/DDBJ databases">
        <title>Ambrosiozyma monospora NBRC 10751.</title>
        <authorList>
            <person name="Ichikawa N."/>
            <person name="Sato H."/>
            <person name="Tonouchi N."/>
        </authorList>
    </citation>
    <scope>NUCLEOTIDE SEQUENCE</scope>
    <source>
        <strain evidence="1">NBRC 10751</strain>
    </source>
</reference>
<dbReference type="Proteomes" id="UP001165064">
    <property type="component" value="Unassembled WGS sequence"/>
</dbReference>
<name>A0ACB5TD25_AMBMO</name>
<protein>
    <submittedName>
        <fullName evidence="1">Unnamed protein product</fullName>
    </submittedName>
</protein>
<keyword evidence="2" id="KW-1185">Reference proteome</keyword>
<sequence length="429" mass="47481">MIAQPEDNNFLSSFYQIHEREFAFNDNDKDVLIGDIRVRSTGNTSNDVIERSPYADEKTVKRTLAQEGLEEGVTPIYFDEGELDSKVYFLNKLAPGTTIRGPSLILDETQTILVSPDAVATILPRHVVMDLNVEAKSEVGTDFVDPIQLAIFANRFMSIADEMARTLQKISVSANIKERLDFSCALFDNEGNLCANAPNVPVHLGSMSSAIKYQLDFWGDDLHDGDILCSNSPSVGGTHLPDITVISPVFFEGKIQFVVAARAHHSEIGGSAPGSSSSYAREIYEEGVNIEAWKIVQNGKLDYEGLHHHFEVAPRTHGVSGTRNIDDNISDLKAQIASNQRGINLLNELFNEYGSKTVLFYMRNVKKSAELGVRNFLKSFAKSNRSRLPLSAVDFMDDGTKVVVKIDINEQDGSAVFDFTDAWSTLTFL</sequence>
<accession>A0ACB5TD25</accession>